<organism evidence="3 4">
    <name type="scientific">Salinicoccus sesuvii</name>
    <dbReference type="NCBI Taxonomy" id="868281"/>
    <lineage>
        <taxon>Bacteria</taxon>
        <taxon>Bacillati</taxon>
        <taxon>Bacillota</taxon>
        <taxon>Bacilli</taxon>
        <taxon>Bacillales</taxon>
        <taxon>Staphylococcaceae</taxon>
        <taxon>Salinicoccus</taxon>
    </lineage>
</organism>
<comment type="caution">
    <text evidence="3">The sequence shown here is derived from an EMBL/GenBank/DDBJ whole genome shotgun (WGS) entry which is preliminary data.</text>
</comment>
<protein>
    <submittedName>
        <fullName evidence="3">YpiB family protein</fullName>
    </submittedName>
</protein>
<dbReference type="InterPro" id="IPR014957">
    <property type="entry name" value="IDEAL_dom"/>
</dbReference>
<dbReference type="Pfam" id="PF08864">
    <property type="entry name" value="UPF0302"/>
    <property type="match status" value="1"/>
</dbReference>
<evidence type="ECO:0000259" key="2">
    <source>
        <dbReference type="Pfam" id="PF08864"/>
    </source>
</evidence>
<dbReference type="InterPro" id="IPR011188">
    <property type="entry name" value="UPF0302"/>
</dbReference>
<dbReference type="RefSeq" id="WP_380653866.1">
    <property type="nucleotide sequence ID" value="NZ_JBHRVQ010000001.1"/>
</dbReference>
<feature type="domain" description="IDEAL" evidence="1">
    <location>
        <begin position="129"/>
        <end position="150"/>
    </location>
</feature>
<dbReference type="InterPro" id="IPR038091">
    <property type="entry name" value="UPF0302_N_sf"/>
</dbReference>
<dbReference type="Gene3D" id="4.10.810.10">
    <property type="entry name" value="Virus Scaffolding Protein, Chain A"/>
    <property type="match status" value="1"/>
</dbReference>
<dbReference type="PIRSF" id="PIRSF007165">
    <property type="entry name" value="UCP007165"/>
    <property type="match status" value="1"/>
</dbReference>
<evidence type="ECO:0000313" key="4">
    <source>
        <dbReference type="Proteomes" id="UP001595637"/>
    </source>
</evidence>
<evidence type="ECO:0000259" key="1">
    <source>
        <dbReference type="Pfam" id="PF08858"/>
    </source>
</evidence>
<sequence>MKSMIRHRKDFIDYILYNYEFRDRTAVWILNFIKSHPIISSNTVFVDVGDIDRKLRISDNESASPTLLFEKGNTVTVDGEVIFHELNMNQKQPLFVNFNLHREDQRYSQLKAMETNIDTALEEIGHHSVLKQIDEALDSKDHIRFIQLTDYLNRTNN</sequence>
<dbReference type="Pfam" id="PF08858">
    <property type="entry name" value="IDEAL"/>
    <property type="match status" value="1"/>
</dbReference>
<proteinExistence type="predicted"/>
<name>A0ABV7N6A1_9STAP</name>
<evidence type="ECO:0000313" key="3">
    <source>
        <dbReference type="EMBL" id="MFC3388419.1"/>
    </source>
</evidence>
<dbReference type="Gene3D" id="3.40.1530.30">
    <property type="entry name" value="Uncharacterised family UPF0302, N-terminal domain"/>
    <property type="match status" value="1"/>
</dbReference>
<keyword evidence="4" id="KW-1185">Reference proteome</keyword>
<gene>
    <name evidence="3" type="ORF">ACFOEO_07545</name>
</gene>
<accession>A0ABV7N6A1</accession>
<dbReference type="InterPro" id="IPR014963">
    <property type="entry name" value="UPF0302_N"/>
</dbReference>
<dbReference type="InterPro" id="IPR027393">
    <property type="entry name" value="Virus_scaffolding_prot_C"/>
</dbReference>
<feature type="domain" description="UPF0302" evidence="2">
    <location>
        <begin position="8"/>
        <end position="106"/>
    </location>
</feature>
<dbReference type="EMBL" id="JBHRVQ010000001">
    <property type="protein sequence ID" value="MFC3388419.1"/>
    <property type="molecule type" value="Genomic_DNA"/>
</dbReference>
<dbReference type="Proteomes" id="UP001595637">
    <property type="component" value="Unassembled WGS sequence"/>
</dbReference>
<reference evidence="4" key="1">
    <citation type="journal article" date="2019" name="Int. J. Syst. Evol. Microbiol.">
        <title>The Global Catalogue of Microorganisms (GCM) 10K type strain sequencing project: providing services to taxonomists for standard genome sequencing and annotation.</title>
        <authorList>
            <consortium name="The Broad Institute Genomics Platform"/>
            <consortium name="The Broad Institute Genome Sequencing Center for Infectious Disease"/>
            <person name="Wu L."/>
            <person name="Ma J."/>
        </authorList>
    </citation>
    <scope>NUCLEOTIDE SEQUENCE [LARGE SCALE GENOMIC DNA]</scope>
    <source>
        <strain evidence="4">CCM 7756</strain>
    </source>
</reference>